<evidence type="ECO:0000313" key="5">
    <source>
        <dbReference type="Proteomes" id="UP000054823"/>
    </source>
</evidence>
<dbReference type="AlphaFoldDB" id="A0A0P1EM35"/>
<keyword evidence="2" id="KW-0597">Phosphoprotein</keyword>
<feature type="domain" description="HPt" evidence="3">
    <location>
        <begin position="11"/>
        <end position="107"/>
    </location>
</feature>
<dbReference type="GO" id="GO:0000160">
    <property type="term" value="P:phosphorelay signal transduction system"/>
    <property type="evidence" value="ECO:0007669"/>
    <property type="project" value="UniProtKB-KW"/>
</dbReference>
<evidence type="ECO:0000259" key="3">
    <source>
        <dbReference type="PROSITE" id="PS50894"/>
    </source>
</evidence>
<dbReference type="Pfam" id="PF01627">
    <property type="entry name" value="Hpt"/>
    <property type="match status" value="1"/>
</dbReference>
<dbReference type="RefSeq" id="WP_058238790.1">
    <property type="nucleotide sequence ID" value="NZ_CYPW01000006.1"/>
</dbReference>
<name>A0A0P1EM35_9RHOB</name>
<gene>
    <name evidence="4" type="ORF">SHM7688_00928</name>
</gene>
<dbReference type="Gene3D" id="1.20.120.160">
    <property type="entry name" value="HPT domain"/>
    <property type="match status" value="1"/>
</dbReference>
<evidence type="ECO:0000313" key="4">
    <source>
        <dbReference type="EMBL" id="CUH51491.1"/>
    </source>
</evidence>
<sequence>MIDWDRVDELREEIGSEDFGEVVDLFLDEVEEVIDRLRDGPKMEDLEADLHFLKGGALNLGFRAFSQLCQAGEAAAAAGKADTVDVDAILDAFAESKDVFAQKLAAA</sequence>
<dbReference type="PROSITE" id="PS50894">
    <property type="entry name" value="HPT"/>
    <property type="match status" value="1"/>
</dbReference>
<feature type="modified residue" description="Phosphohistidine" evidence="2">
    <location>
        <position position="51"/>
    </location>
</feature>
<organism evidence="4 5">
    <name type="scientific">Shimia marina</name>
    <dbReference type="NCBI Taxonomy" id="321267"/>
    <lineage>
        <taxon>Bacteria</taxon>
        <taxon>Pseudomonadati</taxon>
        <taxon>Pseudomonadota</taxon>
        <taxon>Alphaproteobacteria</taxon>
        <taxon>Rhodobacterales</taxon>
        <taxon>Roseobacteraceae</taxon>
    </lineage>
</organism>
<dbReference type="STRING" id="321267.SHM7688_00928"/>
<dbReference type="InterPro" id="IPR008207">
    <property type="entry name" value="Sig_transdc_His_kin_Hpt_dom"/>
</dbReference>
<dbReference type="OrthoDB" id="7867809at2"/>
<dbReference type="Proteomes" id="UP000054823">
    <property type="component" value="Unassembled WGS sequence"/>
</dbReference>
<proteinExistence type="predicted"/>
<dbReference type="EMBL" id="CYPW01000006">
    <property type="protein sequence ID" value="CUH51491.1"/>
    <property type="molecule type" value="Genomic_DNA"/>
</dbReference>
<dbReference type="GO" id="GO:0004672">
    <property type="term" value="F:protein kinase activity"/>
    <property type="evidence" value="ECO:0007669"/>
    <property type="project" value="UniProtKB-ARBA"/>
</dbReference>
<protein>
    <submittedName>
        <fullName evidence="4">TMAO reductase sytem sensor TorS</fullName>
    </submittedName>
</protein>
<dbReference type="SMART" id="SM00073">
    <property type="entry name" value="HPT"/>
    <property type="match status" value="1"/>
</dbReference>
<accession>A0A0P1EM35</accession>
<evidence type="ECO:0000256" key="2">
    <source>
        <dbReference type="PROSITE-ProRule" id="PRU00110"/>
    </source>
</evidence>
<evidence type="ECO:0000256" key="1">
    <source>
        <dbReference type="ARBA" id="ARBA00023012"/>
    </source>
</evidence>
<reference evidence="4 5" key="1">
    <citation type="submission" date="2015-09" db="EMBL/GenBank/DDBJ databases">
        <authorList>
            <consortium name="Swine Surveillance"/>
        </authorList>
    </citation>
    <scope>NUCLEOTIDE SEQUENCE [LARGE SCALE GENOMIC DNA]</scope>
    <source>
        <strain evidence="4 5">CECT 7688</strain>
    </source>
</reference>
<keyword evidence="1" id="KW-0902">Two-component regulatory system</keyword>
<keyword evidence="5" id="KW-1185">Reference proteome</keyword>
<dbReference type="SUPFAM" id="SSF47226">
    <property type="entry name" value="Histidine-containing phosphotransfer domain, HPT domain"/>
    <property type="match status" value="1"/>
</dbReference>
<dbReference type="InterPro" id="IPR036641">
    <property type="entry name" value="HPT_dom_sf"/>
</dbReference>